<protein>
    <recommendedName>
        <fullName evidence="4">Lipoprotein</fullName>
    </recommendedName>
</protein>
<dbReference type="Proteomes" id="UP001172055">
    <property type="component" value="Unassembled WGS sequence"/>
</dbReference>
<evidence type="ECO:0000313" key="3">
    <source>
        <dbReference type="Proteomes" id="UP001172055"/>
    </source>
</evidence>
<proteinExistence type="predicted"/>
<dbReference type="RefSeq" id="WP_301724612.1">
    <property type="nucleotide sequence ID" value="NZ_JAUJWV010000003.1"/>
</dbReference>
<dbReference type="EMBL" id="JAUJWV010000003">
    <property type="protein sequence ID" value="MDN7243056.1"/>
    <property type="molecule type" value="Genomic_DNA"/>
</dbReference>
<reference evidence="2 3" key="1">
    <citation type="submission" date="2023-06" db="EMBL/GenBank/DDBJ databases">
        <title>Novel species in genus Planococcus.</title>
        <authorList>
            <person name="Ning S."/>
        </authorList>
    </citation>
    <scope>NUCLEOTIDE SEQUENCE [LARGE SCALE GENOMIC DNA]</scope>
    <source>
        <strain evidence="2 3">N028</strain>
    </source>
</reference>
<dbReference type="PROSITE" id="PS51257">
    <property type="entry name" value="PROKAR_LIPOPROTEIN"/>
    <property type="match status" value="1"/>
</dbReference>
<keyword evidence="3" id="KW-1185">Reference proteome</keyword>
<evidence type="ECO:0000256" key="1">
    <source>
        <dbReference type="SAM" id="SignalP"/>
    </source>
</evidence>
<evidence type="ECO:0000313" key="2">
    <source>
        <dbReference type="EMBL" id="MDN7243056.1"/>
    </source>
</evidence>
<evidence type="ECO:0008006" key="4">
    <source>
        <dbReference type="Google" id="ProtNLM"/>
    </source>
</evidence>
<feature type="chain" id="PRO_5045726148" description="Lipoprotein" evidence="1">
    <location>
        <begin position="19"/>
        <end position="124"/>
    </location>
</feature>
<name>A0ABT8N590_9BACL</name>
<gene>
    <name evidence="2" type="ORF">QWY14_14730</name>
</gene>
<keyword evidence="1" id="KW-0732">Signal</keyword>
<organism evidence="2 3">
    <name type="scientific">Planococcus shixiaomingii</name>
    <dbReference type="NCBI Taxonomy" id="3058393"/>
    <lineage>
        <taxon>Bacteria</taxon>
        <taxon>Bacillati</taxon>
        <taxon>Bacillota</taxon>
        <taxon>Bacilli</taxon>
        <taxon>Bacillales</taxon>
        <taxon>Caryophanaceae</taxon>
        <taxon>Planococcus</taxon>
    </lineage>
</organism>
<comment type="caution">
    <text evidence="2">The sequence shown here is derived from an EMBL/GenBank/DDBJ whole genome shotgun (WGS) entry which is preliminary data.</text>
</comment>
<feature type="signal peptide" evidence="1">
    <location>
        <begin position="1"/>
        <end position="18"/>
    </location>
</feature>
<accession>A0ABT8N590</accession>
<sequence>MKKSIAGFMILLVLFVMASCSGTPISLPGSSEASWACPFVKYEGASYEVTNEEVPKEDVGELLGEVKRNVSDMDTAENYVESNFDSVGLNPGAKLFALKQRSSDKIVYEQDGKYFIARIPEIEE</sequence>